<dbReference type="EMBL" id="JACHBU010000002">
    <property type="protein sequence ID" value="MBB6507702.1"/>
    <property type="molecule type" value="Genomic_DNA"/>
</dbReference>
<gene>
    <name evidence="1" type="ORF">F4695_001034</name>
</gene>
<proteinExistence type="predicted"/>
<dbReference type="Proteomes" id="UP000585437">
    <property type="component" value="Unassembled WGS sequence"/>
</dbReference>
<keyword evidence="2" id="KW-1185">Reference proteome</keyword>
<reference evidence="1 2" key="1">
    <citation type="submission" date="2020-08" db="EMBL/GenBank/DDBJ databases">
        <title>The Agave Microbiome: Exploring the role of microbial communities in plant adaptations to desert environments.</title>
        <authorList>
            <person name="Partida-Martinez L.P."/>
        </authorList>
    </citation>
    <scope>NUCLEOTIDE SEQUENCE [LARGE SCALE GENOMIC DNA]</scope>
    <source>
        <strain evidence="1 2">AS3.12</strain>
    </source>
</reference>
<protein>
    <submittedName>
        <fullName evidence="1">Uncharacterized protein</fullName>
    </submittedName>
</protein>
<comment type="caution">
    <text evidence="1">The sequence shown here is derived from an EMBL/GenBank/DDBJ whole genome shotgun (WGS) entry which is preliminary data.</text>
</comment>
<evidence type="ECO:0000313" key="2">
    <source>
        <dbReference type="Proteomes" id="UP000585437"/>
    </source>
</evidence>
<sequence length="197" mass="21530">MNASVHINAFKAVPQGLGNGIEELSWTAAFERAEAMLNDPHPSSTITFSRGLVEYRTLSETGESVARARLLVRGSVRLAGISARLFGPGLRDRFTASAFVPAFLTFSEKNRRIGLVGNDVAVLKPLRTAFSRHAPWHRFETVDPSSVLEGGFDLVIADLRRPQDLDRLVHLPAIASAALTIAANDDLFRLPGQVSRR</sequence>
<organism evidence="1 2">
    <name type="scientific">Rhizobium soli</name>
    <dbReference type="NCBI Taxonomy" id="424798"/>
    <lineage>
        <taxon>Bacteria</taxon>
        <taxon>Pseudomonadati</taxon>
        <taxon>Pseudomonadota</taxon>
        <taxon>Alphaproteobacteria</taxon>
        <taxon>Hyphomicrobiales</taxon>
        <taxon>Rhizobiaceae</taxon>
        <taxon>Rhizobium/Agrobacterium group</taxon>
        <taxon>Rhizobium</taxon>
    </lineage>
</organism>
<name>A0A7X0JJ10_9HYPH</name>
<evidence type="ECO:0000313" key="1">
    <source>
        <dbReference type="EMBL" id="MBB6507702.1"/>
    </source>
</evidence>
<dbReference type="RefSeq" id="WP_184654062.1">
    <property type="nucleotide sequence ID" value="NZ_JACHBU010000002.1"/>
</dbReference>
<dbReference type="AlphaFoldDB" id="A0A7X0JJ10"/>
<accession>A0A7X0JJ10</accession>